<keyword evidence="1" id="KW-1133">Transmembrane helix</keyword>
<keyword evidence="1" id="KW-0812">Transmembrane</keyword>
<keyword evidence="1" id="KW-0472">Membrane</keyword>
<reference evidence="2 3" key="1">
    <citation type="submission" date="2019-06" db="EMBL/GenBank/DDBJ databases">
        <title>Sequencing the genomes of 1000 actinobacteria strains.</title>
        <authorList>
            <person name="Klenk H.-P."/>
        </authorList>
    </citation>
    <scope>NUCLEOTIDE SEQUENCE [LARGE SCALE GENOMIC DNA]</scope>
    <source>
        <strain evidence="2 3">DSM 25218</strain>
    </source>
</reference>
<feature type="transmembrane region" description="Helical" evidence="1">
    <location>
        <begin position="40"/>
        <end position="60"/>
    </location>
</feature>
<feature type="transmembrane region" description="Helical" evidence="1">
    <location>
        <begin position="153"/>
        <end position="170"/>
    </location>
</feature>
<sequence>MRPARVRPWMVPLVAAGGWGVGFLPQLVNPQPLLLAPMVAELVSFTLLAAALGGLTAGLLPGRRLLGATLASIGVAAAALVGISLGAGPGAGNQAMLLNMVAIAGVTTLVGLGAGLAASLGPCVLRAPMLAAPAVCTPAWLDGVLPGDLPSSVLNALLAAALVTVLVTSVRRGVDVVAWLPAWILGWAMQTLLTVLVAVGVLVQEGRSVDIGLLSSHLVYFHERWNEPAVHYPAGWALAGVLASVLVAWKLRDTLRG</sequence>
<keyword evidence="3" id="KW-1185">Reference proteome</keyword>
<accession>A0A543A0S6</accession>
<protein>
    <submittedName>
        <fullName evidence="2">Uncharacterized protein</fullName>
    </submittedName>
</protein>
<dbReference type="AlphaFoldDB" id="A0A543A0S6"/>
<evidence type="ECO:0000256" key="1">
    <source>
        <dbReference type="SAM" id="Phobius"/>
    </source>
</evidence>
<evidence type="ECO:0000313" key="2">
    <source>
        <dbReference type="EMBL" id="TQL66191.1"/>
    </source>
</evidence>
<feature type="transmembrane region" description="Helical" evidence="1">
    <location>
        <begin position="182"/>
        <end position="203"/>
    </location>
</feature>
<feature type="transmembrane region" description="Helical" evidence="1">
    <location>
        <begin position="123"/>
        <end position="141"/>
    </location>
</feature>
<name>A0A543A0S6_9ACTN</name>
<dbReference type="EMBL" id="VFOV01000001">
    <property type="protein sequence ID" value="TQL66191.1"/>
    <property type="molecule type" value="Genomic_DNA"/>
</dbReference>
<feature type="transmembrane region" description="Helical" evidence="1">
    <location>
        <begin position="230"/>
        <end position="249"/>
    </location>
</feature>
<organism evidence="2 3">
    <name type="scientific">Nocardioides albertanoniae</name>
    <dbReference type="NCBI Taxonomy" id="1175486"/>
    <lineage>
        <taxon>Bacteria</taxon>
        <taxon>Bacillati</taxon>
        <taxon>Actinomycetota</taxon>
        <taxon>Actinomycetes</taxon>
        <taxon>Propionibacteriales</taxon>
        <taxon>Nocardioidaceae</taxon>
        <taxon>Nocardioides</taxon>
    </lineage>
</organism>
<proteinExistence type="predicted"/>
<dbReference type="Proteomes" id="UP000320209">
    <property type="component" value="Unassembled WGS sequence"/>
</dbReference>
<feature type="transmembrane region" description="Helical" evidence="1">
    <location>
        <begin position="97"/>
        <end position="116"/>
    </location>
</feature>
<feature type="transmembrane region" description="Helical" evidence="1">
    <location>
        <begin position="65"/>
        <end position="85"/>
    </location>
</feature>
<comment type="caution">
    <text evidence="2">The sequence shown here is derived from an EMBL/GenBank/DDBJ whole genome shotgun (WGS) entry which is preliminary data.</text>
</comment>
<evidence type="ECO:0000313" key="3">
    <source>
        <dbReference type="Proteomes" id="UP000320209"/>
    </source>
</evidence>
<gene>
    <name evidence="2" type="ORF">FB381_0040</name>
</gene>